<sequence>MKFYIAFSVVLAVASAAPLAETETQPTYLLEKSPIGRQQIGGLSLPSAWASTINTGAGPINFGNVNKGTGLQPSQIVHYGTENQPHQGYIAPKVIETTAKEAMFQVTKAEKADDLINVNMDVGKLAWTGRYSKHAATNDEDEDDEDENSKWAPYPWGYPPYWRHRHHWRWWRRHRHYPPWWY</sequence>
<reference evidence="2 3" key="1">
    <citation type="submission" date="2016-07" db="EMBL/GenBank/DDBJ databases">
        <title>Pervasive Adenine N6-methylation of Active Genes in Fungi.</title>
        <authorList>
            <consortium name="DOE Joint Genome Institute"/>
            <person name="Mondo S.J."/>
            <person name="Dannebaum R.O."/>
            <person name="Kuo R.C."/>
            <person name="Labutti K."/>
            <person name="Haridas S."/>
            <person name="Kuo A."/>
            <person name="Salamov A."/>
            <person name="Ahrendt S.R."/>
            <person name="Lipzen A."/>
            <person name="Sullivan W."/>
            <person name="Andreopoulos W.B."/>
            <person name="Clum A."/>
            <person name="Lindquist E."/>
            <person name="Daum C."/>
            <person name="Ramamoorthy G.K."/>
            <person name="Gryganskyi A."/>
            <person name="Culley D."/>
            <person name="Magnuson J.K."/>
            <person name="James T.Y."/>
            <person name="O'Malley M.A."/>
            <person name="Stajich J.E."/>
            <person name="Spatafora J.W."/>
            <person name="Visel A."/>
            <person name="Grigoriev I.V."/>
        </authorList>
    </citation>
    <scope>NUCLEOTIDE SEQUENCE [LARGE SCALE GENOMIC DNA]</scope>
    <source>
        <strain evidence="2 3">NRRL 3116</strain>
    </source>
</reference>
<evidence type="ECO:0000313" key="2">
    <source>
        <dbReference type="EMBL" id="ORZ28928.1"/>
    </source>
</evidence>
<comment type="caution">
    <text evidence="2">The sequence shown here is derived from an EMBL/GenBank/DDBJ whole genome shotgun (WGS) entry which is preliminary data.</text>
</comment>
<evidence type="ECO:0000313" key="3">
    <source>
        <dbReference type="Proteomes" id="UP000193648"/>
    </source>
</evidence>
<keyword evidence="1" id="KW-0732">Signal</keyword>
<dbReference type="EMBL" id="MCFF01000001">
    <property type="protein sequence ID" value="ORZ28928.1"/>
    <property type="molecule type" value="Genomic_DNA"/>
</dbReference>
<accession>A0A1Y2H307</accession>
<keyword evidence="3" id="KW-1185">Reference proteome</keyword>
<feature type="chain" id="PRO_5012192353" evidence="1">
    <location>
        <begin position="17"/>
        <end position="182"/>
    </location>
</feature>
<name>A0A1Y2H307_9FUNG</name>
<dbReference type="Proteomes" id="UP000193648">
    <property type="component" value="Unassembled WGS sequence"/>
</dbReference>
<organism evidence="2 3">
    <name type="scientific">Lobosporangium transversale</name>
    <dbReference type="NCBI Taxonomy" id="64571"/>
    <lineage>
        <taxon>Eukaryota</taxon>
        <taxon>Fungi</taxon>
        <taxon>Fungi incertae sedis</taxon>
        <taxon>Mucoromycota</taxon>
        <taxon>Mortierellomycotina</taxon>
        <taxon>Mortierellomycetes</taxon>
        <taxon>Mortierellales</taxon>
        <taxon>Mortierellaceae</taxon>
        <taxon>Lobosporangium</taxon>
    </lineage>
</organism>
<dbReference type="GeneID" id="33568076"/>
<proteinExistence type="predicted"/>
<dbReference type="RefSeq" id="XP_021886601.1">
    <property type="nucleotide sequence ID" value="XM_022026233.1"/>
</dbReference>
<dbReference type="InParanoid" id="A0A1Y2H307"/>
<feature type="signal peptide" evidence="1">
    <location>
        <begin position="1"/>
        <end position="16"/>
    </location>
</feature>
<evidence type="ECO:0000256" key="1">
    <source>
        <dbReference type="SAM" id="SignalP"/>
    </source>
</evidence>
<gene>
    <name evidence="2" type="ORF">BCR41DRAFT_366614</name>
</gene>
<protein>
    <submittedName>
        <fullName evidence="2">Uncharacterized protein</fullName>
    </submittedName>
</protein>
<dbReference type="AlphaFoldDB" id="A0A1Y2H307"/>
<dbReference type="OrthoDB" id="2439424at2759"/>